<reference evidence="3" key="1">
    <citation type="submission" date="2017-06" db="EMBL/GenBank/DDBJ databases">
        <authorList>
            <person name="Varghese N."/>
            <person name="Submissions S."/>
        </authorList>
    </citation>
    <scope>NUCLEOTIDE SEQUENCE [LARGE SCALE GENOMIC DNA]</scope>
    <source>
        <strain evidence="3">DSM 28041</strain>
    </source>
</reference>
<dbReference type="Proteomes" id="UP000198310">
    <property type="component" value="Unassembled WGS sequence"/>
</dbReference>
<feature type="transmembrane region" description="Helical" evidence="1">
    <location>
        <begin position="95"/>
        <end position="113"/>
    </location>
</feature>
<keyword evidence="1" id="KW-1133">Transmembrane helix</keyword>
<feature type="transmembrane region" description="Helical" evidence="1">
    <location>
        <begin position="70"/>
        <end position="89"/>
    </location>
</feature>
<sequence length="188" mass="20522">MPAASVPEGYANEPIPELGFRPLLPPPPEVFALVRSEDGRLSLTNDALEIQGQTFGWRELAGVDVQPVRWLLWFLLGCFTLAGFMLGFLQNWLHTGSAALGMASGALLLAWGMRGTNRWRLHRPGREAAYFAFSGAAQSWQQLATEANRRIRQRHDEAAADAAYWLATNAPVAAPPTSPSGQDSALTH</sequence>
<evidence type="ECO:0000313" key="2">
    <source>
        <dbReference type="EMBL" id="SNR30984.1"/>
    </source>
</evidence>
<name>A0A238VA31_9BACT</name>
<protein>
    <submittedName>
        <fullName evidence="2">Uncharacterized protein</fullName>
    </submittedName>
</protein>
<proteinExistence type="predicted"/>
<keyword evidence="1" id="KW-0812">Transmembrane</keyword>
<accession>A0A238VA31</accession>
<keyword evidence="3" id="KW-1185">Reference proteome</keyword>
<gene>
    <name evidence="2" type="ORF">SAMN06269173_101330</name>
</gene>
<organism evidence="2 3">
    <name type="scientific">Hymenobacter mucosus</name>
    <dbReference type="NCBI Taxonomy" id="1411120"/>
    <lineage>
        <taxon>Bacteria</taxon>
        <taxon>Pseudomonadati</taxon>
        <taxon>Bacteroidota</taxon>
        <taxon>Cytophagia</taxon>
        <taxon>Cytophagales</taxon>
        <taxon>Hymenobacteraceae</taxon>
        <taxon>Hymenobacter</taxon>
    </lineage>
</organism>
<dbReference type="EMBL" id="FZNS01000001">
    <property type="protein sequence ID" value="SNR30984.1"/>
    <property type="molecule type" value="Genomic_DNA"/>
</dbReference>
<evidence type="ECO:0000256" key="1">
    <source>
        <dbReference type="SAM" id="Phobius"/>
    </source>
</evidence>
<keyword evidence="1" id="KW-0472">Membrane</keyword>
<evidence type="ECO:0000313" key="3">
    <source>
        <dbReference type="Proteomes" id="UP000198310"/>
    </source>
</evidence>
<dbReference type="AlphaFoldDB" id="A0A238VA31"/>